<proteinExistence type="predicted"/>
<dbReference type="EMBL" id="CABWMH010000009">
    <property type="protein sequence ID" value="VXB74845.1"/>
    <property type="molecule type" value="Genomic_DNA"/>
</dbReference>
<gene>
    <name evidence="1" type="ORF">PANT111_170181</name>
</gene>
<evidence type="ECO:0000313" key="1">
    <source>
        <dbReference type="EMBL" id="VXB74845.1"/>
    </source>
</evidence>
<accession>A0AAX3J5R7</accession>
<protein>
    <submittedName>
        <fullName evidence="1">Uncharacterized protein</fullName>
    </submittedName>
</protein>
<dbReference type="Proteomes" id="UP000433737">
    <property type="component" value="Unassembled WGS sequence"/>
</dbReference>
<comment type="caution">
    <text evidence="1">The sequence shown here is derived from an EMBL/GenBank/DDBJ whole genome shotgun (WGS) entry which is preliminary data.</text>
</comment>
<dbReference type="AlphaFoldDB" id="A0AAX3J5R7"/>
<name>A0AAX3J5R7_9GAMM</name>
<dbReference type="RefSeq" id="WP_159223520.1">
    <property type="nucleotide sequence ID" value="NZ_LR733469.1"/>
</dbReference>
<sequence length="103" mass="11238">MAELRAGALALVVGGHKNEVLIGRTVELVRLVAAESAVKIPGQPLFWNEAPARWLITKPGLRVTLSNKSVLLGFALIAPQHLVPIDGDDFQREDEQLKELTYG</sequence>
<reference evidence="1 2" key="1">
    <citation type="submission" date="2019-10" db="EMBL/GenBank/DDBJ databases">
        <authorList>
            <person name="Karimi E."/>
        </authorList>
    </citation>
    <scope>NUCLEOTIDE SEQUENCE [LARGE SCALE GENOMIC DNA]</scope>
    <source>
        <strain evidence="1">Pantoea sp. 111</strain>
    </source>
</reference>
<organism evidence="1 2">
    <name type="scientific">Pantoea brenneri</name>
    <dbReference type="NCBI Taxonomy" id="472694"/>
    <lineage>
        <taxon>Bacteria</taxon>
        <taxon>Pseudomonadati</taxon>
        <taxon>Pseudomonadota</taxon>
        <taxon>Gammaproteobacteria</taxon>
        <taxon>Enterobacterales</taxon>
        <taxon>Erwiniaceae</taxon>
        <taxon>Pantoea</taxon>
    </lineage>
</organism>
<evidence type="ECO:0000313" key="2">
    <source>
        <dbReference type="Proteomes" id="UP000433737"/>
    </source>
</evidence>